<evidence type="ECO:0000313" key="16">
    <source>
        <dbReference type="Proteomes" id="UP000183832"/>
    </source>
</evidence>
<dbReference type="InterPro" id="IPR008753">
    <property type="entry name" value="Peptidase_M13_N"/>
</dbReference>
<dbReference type="InterPro" id="IPR000718">
    <property type="entry name" value="Peptidase_M13"/>
</dbReference>
<sequence length="813" mass="95687">MTHHSLCKRQFMIVISAMLIFKLVLIVRADHYYDNNLEEWDMKDDVRECIPTSMYGLLEHAEIERRTLIKGSQTSFIPSYCQRKVAERKYGRKHGRERFKRTMKVNENIFHLETLHSLPFDEVRLAQAKLMKRYMNTSVDPCEDFYSYACGNWAKYNEIPKDKVATDTFEILRESLDEALKNLLLDDVKEVKSHRKNNRKANRQHQRREAHRQRRRNAENKAKNLYSSCMNYEVIEKRGIEPLLDLLEKFGGWPLLDDSWDEKSFDWLELTATLRQYNNDILIVEWVGADIQNSNHNIIQFDQTTLGLPTREYFLKEVNRKYLDSYRNFMIKVITLVGGEDAEDRADEIIEFETNLAKITSAQEDRTNISILYQKTTLNDLQEEISGVDWIRYLSIVQERIVIPEEKVIMFAKTYMQNLVKLIDETEPSTVANYLLWRFVRHRINNLDNRFLEAKQTFYLECFGREKSPPRWKTCVNQVNSNMGMATGSLFVRKYFDENSKFDTIEMVHELQQSFREILSETDWIDESTKRLAEKKVNAMSLKIGYPDFILSHQKLDEKYSELHIHPEKYFENTLNVLRFLSREEQKKVGQPVNKTLWQTYPAIVNAFYSRSKNQIMFPAGILQPPFYHRHFPKCLNYGGIGVVIGHELTHGFDDKGRLFDKDGNLNKWWSDHSIKHFHERTKCLVQQYNKYTLADIGQAIDGETTQGENIADGGGINQAYRAYKRWLNTRDNMKTIDNEILPELNLTMTQLFFLNFGQVWCGEIRREANKNKMKTAVHSPGRFRVIGTLSNFGEFSKEFNCPLGSPMNPKTK</sequence>
<evidence type="ECO:0000256" key="12">
    <source>
        <dbReference type="SAM" id="MobiDB-lite"/>
    </source>
</evidence>
<accession>A0A1J1HLV0</accession>
<evidence type="ECO:0000313" key="15">
    <source>
        <dbReference type="EMBL" id="CRK89031.1"/>
    </source>
</evidence>
<dbReference type="InterPro" id="IPR042089">
    <property type="entry name" value="Peptidase_M13_dom_2"/>
</dbReference>
<dbReference type="SUPFAM" id="SSF55486">
    <property type="entry name" value="Metalloproteases ('zincins'), catalytic domain"/>
    <property type="match status" value="1"/>
</dbReference>
<proteinExistence type="inferred from homology"/>
<evidence type="ECO:0000256" key="3">
    <source>
        <dbReference type="ARBA" id="ARBA00007357"/>
    </source>
</evidence>
<feature type="region of interest" description="Disordered" evidence="12">
    <location>
        <begin position="192"/>
        <end position="219"/>
    </location>
</feature>
<dbReference type="PANTHER" id="PTHR11733">
    <property type="entry name" value="ZINC METALLOPROTEASE FAMILY M13 NEPRILYSIN-RELATED"/>
    <property type="match status" value="1"/>
</dbReference>
<dbReference type="EMBL" id="CVRI01000010">
    <property type="protein sequence ID" value="CRK89031.1"/>
    <property type="molecule type" value="Genomic_DNA"/>
</dbReference>
<protein>
    <submittedName>
        <fullName evidence="15">CLUMA_CG002556, isoform A</fullName>
    </submittedName>
</protein>
<feature type="compositionally biased region" description="Basic residues" evidence="12">
    <location>
        <begin position="192"/>
        <end position="215"/>
    </location>
</feature>
<name>A0A1J1HLV0_9DIPT</name>
<dbReference type="InterPro" id="IPR018497">
    <property type="entry name" value="Peptidase_M13_C"/>
</dbReference>
<dbReference type="InterPro" id="IPR024079">
    <property type="entry name" value="MetalloPept_cat_dom_sf"/>
</dbReference>
<dbReference type="CDD" id="cd08662">
    <property type="entry name" value="M13"/>
    <property type="match status" value="1"/>
</dbReference>
<organism evidence="15 16">
    <name type="scientific">Clunio marinus</name>
    <dbReference type="NCBI Taxonomy" id="568069"/>
    <lineage>
        <taxon>Eukaryota</taxon>
        <taxon>Metazoa</taxon>
        <taxon>Ecdysozoa</taxon>
        <taxon>Arthropoda</taxon>
        <taxon>Hexapoda</taxon>
        <taxon>Insecta</taxon>
        <taxon>Pterygota</taxon>
        <taxon>Neoptera</taxon>
        <taxon>Endopterygota</taxon>
        <taxon>Diptera</taxon>
        <taxon>Nematocera</taxon>
        <taxon>Chironomoidea</taxon>
        <taxon>Chironomidae</taxon>
        <taxon>Clunio</taxon>
    </lineage>
</organism>
<keyword evidence="11" id="KW-0325">Glycoprotein</keyword>
<dbReference type="FunFam" id="3.40.390.10:FF:000076">
    <property type="entry name" value="membrane metallo-endopeptidase-like 1"/>
    <property type="match status" value="1"/>
</dbReference>
<dbReference type="STRING" id="568069.A0A1J1HLV0"/>
<dbReference type="GO" id="GO:0016485">
    <property type="term" value="P:protein processing"/>
    <property type="evidence" value="ECO:0007669"/>
    <property type="project" value="TreeGrafter"/>
</dbReference>
<comment type="similarity">
    <text evidence="3">Belongs to the peptidase M13 family.</text>
</comment>
<evidence type="ECO:0000256" key="11">
    <source>
        <dbReference type="ARBA" id="ARBA00023180"/>
    </source>
</evidence>
<evidence type="ECO:0000256" key="10">
    <source>
        <dbReference type="ARBA" id="ARBA00023157"/>
    </source>
</evidence>
<evidence type="ECO:0000256" key="6">
    <source>
        <dbReference type="ARBA" id="ARBA00022801"/>
    </source>
</evidence>
<comment type="cofactor">
    <cofactor evidence="1">
        <name>Zn(2+)</name>
        <dbReference type="ChEBI" id="CHEBI:29105"/>
    </cofactor>
</comment>
<dbReference type="Gene3D" id="1.10.1380.10">
    <property type="entry name" value="Neutral endopeptidase , domain2"/>
    <property type="match status" value="1"/>
</dbReference>
<keyword evidence="8" id="KW-0812">Transmembrane</keyword>
<dbReference type="Pfam" id="PF05649">
    <property type="entry name" value="Peptidase_M13_N"/>
    <property type="match status" value="1"/>
</dbReference>
<evidence type="ECO:0000259" key="14">
    <source>
        <dbReference type="Pfam" id="PF05649"/>
    </source>
</evidence>
<dbReference type="Pfam" id="PF01431">
    <property type="entry name" value="Peptidase_M13"/>
    <property type="match status" value="1"/>
</dbReference>
<comment type="subcellular location">
    <subcellularLocation>
        <location evidence="2">Cell membrane</location>
        <topology evidence="2">Single-pass type II membrane protein</topology>
    </subcellularLocation>
</comment>
<dbReference type="GO" id="GO:0046872">
    <property type="term" value="F:metal ion binding"/>
    <property type="evidence" value="ECO:0007669"/>
    <property type="project" value="UniProtKB-KW"/>
</dbReference>
<keyword evidence="10" id="KW-1015">Disulfide bond</keyword>
<feature type="domain" description="Peptidase M13 C-terminal" evidence="13">
    <location>
        <begin position="606"/>
        <end position="812"/>
    </location>
</feature>
<feature type="domain" description="Peptidase M13 N-terminal" evidence="14">
    <location>
        <begin position="141"/>
        <end position="547"/>
    </location>
</feature>
<dbReference type="GO" id="GO:0004222">
    <property type="term" value="F:metalloendopeptidase activity"/>
    <property type="evidence" value="ECO:0007669"/>
    <property type="project" value="InterPro"/>
</dbReference>
<keyword evidence="7" id="KW-0862">Zinc</keyword>
<dbReference type="GO" id="GO:0005886">
    <property type="term" value="C:plasma membrane"/>
    <property type="evidence" value="ECO:0007669"/>
    <property type="project" value="UniProtKB-SubCell"/>
</dbReference>
<keyword evidence="16" id="KW-1185">Reference proteome</keyword>
<evidence type="ECO:0000256" key="9">
    <source>
        <dbReference type="ARBA" id="ARBA00023049"/>
    </source>
</evidence>
<dbReference type="PRINTS" id="PR00786">
    <property type="entry name" value="NEPRILYSIN"/>
</dbReference>
<keyword evidence="5" id="KW-0479">Metal-binding</keyword>
<evidence type="ECO:0000256" key="1">
    <source>
        <dbReference type="ARBA" id="ARBA00001947"/>
    </source>
</evidence>
<dbReference type="Gene3D" id="3.40.390.10">
    <property type="entry name" value="Collagenase (Catalytic Domain)"/>
    <property type="match status" value="1"/>
</dbReference>
<keyword evidence="9" id="KW-0482">Metalloprotease</keyword>
<gene>
    <name evidence="15" type="ORF">CLUMA_CG002556</name>
</gene>
<evidence type="ECO:0000256" key="8">
    <source>
        <dbReference type="ARBA" id="ARBA00022968"/>
    </source>
</evidence>
<evidence type="ECO:0000256" key="2">
    <source>
        <dbReference type="ARBA" id="ARBA00004401"/>
    </source>
</evidence>
<dbReference type="AlphaFoldDB" id="A0A1J1HLV0"/>
<evidence type="ECO:0000256" key="5">
    <source>
        <dbReference type="ARBA" id="ARBA00022723"/>
    </source>
</evidence>
<dbReference type="Proteomes" id="UP000183832">
    <property type="component" value="Unassembled WGS sequence"/>
</dbReference>
<dbReference type="PANTHER" id="PTHR11733:SF238">
    <property type="entry name" value="FI07649P-RELATED"/>
    <property type="match status" value="1"/>
</dbReference>
<dbReference type="PROSITE" id="PS51885">
    <property type="entry name" value="NEPRILYSIN"/>
    <property type="match status" value="1"/>
</dbReference>
<keyword evidence="4" id="KW-0645">Protease</keyword>
<evidence type="ECO:0000259" key="13">
    <source>
        <dbReference type="Pfam" id="PF01431"/>
    </source>
</evidence>
<evidence type="ECO:0000256" key="4">
    <source>
        <dbReference type="ARBA" id="ARBA00022670"/>
    </source>
</evidence>
<dbReference type="OrthoDB" id="6475849at2759"/>
<reference evidence="15 16" key="1">
    <citation type="submission" date="2015-04" db="EMBL/GenBank/DDBJ databases">
        <authorList>
            <person name="Syromyatnikov M.Y."/>
            <person name="Popov V.N."/>
        </authorList>
    </citation>
    <scope>NUCLEOTIDE SEQUENCE [LARGE SCALE GENOMIC DNA]</scope>
</reference>
<evidence type="ECO:0000256" key="7">
    <source>
        <dbReference type="ARBA" id="ARBA00022833"/>
    </source>
</evidence>
<keyword evidence="8" id="KW-0735">Signal-anchor</keyword>
<keyword evidence="6" id="KW-0378">Hydrolase</keyword>